<dbReference type="SMART" id="SM00108">
    <property type="entry name" value="B_lectin"/>
    <property type="match status" value="1"/>
</dbReference>
<evidence type="ECO:0000313" key="6">
    <source>
        <dbReference type="EMBL" id="CAA2625057.1"/>
    </source>
</evidence>
<feature type="chain" id="PRO_5029508908" description="Bulb-type lectin domain-containing protein" evidence="4">
    <location>
        <begin position="17"/>
        <end position="179"/>
    </location>
</feature>
<evidence type="ECO:0000259" key="5">
    <source>
        <dbReference type="PROSITE" id="PS50927"/>
    </source>
</evidence>
<keyword evidence="7" id="KW-1185">Reference proteome</keyword>
<protein>
    <recommendedName>
        <fullName evidence="5">Bulb-type lectin domain-containing protein</fullName>
    </recommendedName>
</protein>
<name>A0A7I8J518_SPIIN</name>
<keyword evidence="1" id="KW-0348">Hemagglutinin</keyword>
<dbReference type="PANTHER" id="PTHR32444">
    <property type="entry name" value="BULB-TYPE LECTIN DOMAIN-CONTAINING PROTEIN"/>
    <property type="match status" value="1"/>
</dbReference>
<proteinExistence type="predicted"/>
<feature type="signal peptide" evidence="4">
    <location>
        <begin position="1"/>
        <end position="16"/>
    </location>
</feature>
<dbReference type="SUPFAM" id="SSF51110">
    <property type="entry name" value="alpha-D-mannose-specific plant lectins"/>
    <property type="match status" value="1"/>
</dbReference>
<dbReference type="EMBL" id="CACRZD030000008">
    <property type="protein sequence ID" value="CAA6664471.1"/>
    <property type="molecule type" value="Genomic_DNA"/>
</dbReference>
<sequence>MGIFLAFGLHALLADALLVTSSSLPGLQRLTLGESISVERPGDVLVSAGGTFSAGFVPVGENAYGFSIWYTHALQKTVVWMANRDKPVNGKDSKLWLHNDGSLVLLSGGEGKVWELLETGNLVLTNRTGNVVWQSFASPTDTLLPGQTLTRNTMLLSKRAAGDYLSSHRLLRKRPRVQK</sequence>
<keyword evidence="3" id="KW-0465">Mannose-binding</keyword>
<evidence type="ECO:0000256" key="1">
    <source>
        <dbReference type="ARBA" id="ARBA00022546"/>
    </source>
</evidence>
<dbReference type="Gene3D" id="2.90.10.10">
    <property type="entry name" value="Bulb-type lectin domain"/>
    <property type="match status" value="1"/>
</dbReference>
<evidence type="ECO:0000256" key="3">
    <source>
        <dbReference type="ARBA" id="ARBA00023035"/>
    </source>
</evidence>
<gene>
    <name evidence="6" type="ORF">SI7747_08010860</name>
</gene>
<evidence type="ECO:0000313" key="7">
    <source>
        <dbReference type="Proteomes" id="UP001189122"/>
    </source>
</evidence>
<reference evidence="6 7" key="1">
    <citation type="submission" date="2019-12" db="EMBL/GenBank/DDBJ databases">
        <authorList>
            <person name="Scholz U."/>
            <person name="Mascher M."/>
            <person name="Fiebig A."/>
        </authorList>
    </citation>
    <scope>NUCLEOTIDE SEQUENCE</scope>
</reference>
<dbReference type="InterPro" id="IPR001480">
    <property type="entry name" value="Bulb-type_lectin_dom"/>
</dbReference>
<dbReference type="InterPro" id="IPR036426">
    <property type="entry name" value="Bulb-type_lectin_dom_sf"/>
</dbReference>
<dbReference type="GO" id="GO:0051707">
    <property type="term" value="P:response to other organism"/>
    <property type="evidence" value="ECO:0007669"/>
    <property type="project" value="UniProtKB-ARBA"/>
</dbReference>
<accession>A0A7I8J518</accession>
<feature type="domain" description="Bulb-type lectin" evidence="5">
    <location>
        <begin position="30"/>
        <end position="169"/>
    </location>
</feature>
<keyword evidence="4" id="KW-0732">Signal</keyword>
<dbReference type="Pfam" id="PF01453">
    <property type="entry name" value="B_lectin"/>
    <property type="match status" value="1"/>
</dbReference>
<organism evidence="6">
    <name type="scientific">Spirodela intermedia</name>
    <name type="common">Intermediate duckweed</name>
    <dbReference type="NCBI Taxonomy" id="51605"/>
    <lineage>
        <taxon>Eukaryota</taxon>
        <taxon>Viridiplantae</taxon>
        <taxon>Streptophyta</taxon>
        <taxon>Embryophyta</taxon>
        <taxon>Tracheophyta</taxon>
        <taxon>Spermatophyta</taxon>
        <taxon>Magnoliopsida</taxon>
        <taxon>Liliopsida</taxon>
        <taxon>Araceae</taxon>
        <taxon>Lemnoideae</taxon>
        <taxon>Spirodela</taxon>
    </lineage>
</organism>
<keyword evidence="3" id="KW-0430">Lectin</keyword>
<dbReference type="Proteomes" id="UP001189122">
    <property type="component" value="Unassembled WGS sequence"/>
</dbReference>
<dbReference type="AlphaFoldDB" id="A0A7I8J518"/>
<dbReference type="EMBL" id="LR743595">
    <property type="protein sequence ID" value="CAA2625057.1"/>
    <property type="molecule type" value="Genomic_DNA"/>
</dbReference>
<dbReference type="PROSITE" id="PS50927">
    <property type="entry name" value="BULB_LECTIN"/>
    <property type="match status" value="1"/>
</dbReference>
<dbReference type="PANTHER" id="PTHR32444:SF83">
    <property type="entry name" value="G-TYPE LECTIN S-RECEPTOR-LIKE SERINE_THREONINE-PROTEIN KINASE LECRK3"/>
    <property type="match status" value="1"/>
</dbReference>
<dbReference type="GO" id="GO:0005537">
    <property type="term" value="F:D-mannose binding"/>
    <property type="evidence" value="ECO:0007669"/>
    <property type="project" value="UniProtKB-KW"/>
</dbReference>
<evidence type="ECO:0000256" key="4">
    <source>
        <dbReference type="SAM" id="SignalP"/>
    </source>
</evidence>
<evidence type="ECO:0000256" key="2">
    <source>
        <dbReference type="ARBA" id="ARBA00022737"/>
    </source>
</evidence>
<dbReference type="CDD" id="cd00028">
    <property type="entry name" value="B_lectin"/>
    <property type="match status" value="1"/>
</dbReference>
<keyword evidence="2" id="KW-0677">Repeat</keyword>